<feature type="coiled-coil region" evidence="1">
    <location>
        <begin position="52"/>
        <end position="209"/>
    </location>
</feature>
<gene>
    <name evidence="3" type="ORF">BJX63DRAFT_425568</name>
</gene>
<organism evidence="3 4">
    <name type="scientific">Aspergillus granulosus</name>
    <dbReference type="NCBI Taxonomy" id="176169"/>
    <lineage>
        <taxon>Eukaryota</taxon>
        <taxon>Fungi</taxon>
        <taxon>Dikarya</taxon>
        <taxon>Ascomycota</taxon>
        <taxon>Pezizomycotina</taxon>
        <taxon>Eurotiomycetes</taxon>
        <taxon>Eurotiomycetidae</taxon>
        <taxon>Eurotiales</taxon>
        <taxon>Aspergillaceae</taxon>
        <taxon>Aspergillus</taxon>
        <taxon>Aspergillus subgen. Nidulantes</taxon>
    </lineage>
</organism>
<evidence type="ECO:0000256" key="1">
    <source>
        <dbReference type="SAM" id="Coils"/>
    </source>
</evidence>
<feature type="compositionally biased region" description="Low complexity" evidence="2">
    <location>
        <begin position="14"/>
        <end position="29"/>
    </location>
</feature>
<name>A0ABR4GVM3_9EURO</name>
<evidence type="ECO:0000256" key="2">
    <source>
        <dbReference type="SAM" id="MobiDB-lite"/>
    </source>
</evidence>
<accession>A0ABR4GVM3</accession>
<sequence>MPPVSAVSPGSQHPPSIQSQRPAAQQAPSTQVLADLLDLLRSISSSSSYQVAEEILNEAASLRSLLQSKEKELEQIRNEMSKQVTAKQIAINEMFEANEIQKSKQKEATSEIESLKKLVQEGKDAISRKEREISDSEGRYKKLQSAHSQLQSDLKTAQHDIDGLQRMIKEKDVLIDKMKLSHSEIQKRLNAVEQRAQDVEKEKSVLSKSLQATKVRLDKIEGYTIQHSDCDEDSLTDAFVDLWQYATTEIYPHLSKDLSEGILQNRSIWDTFKRQSNLAVEHHAPLPHSNSLAAKQMRLAIFLAILAREVDKQIFQPTYIMPEDAGIREVLANLAASDSEKESFCRSVFLSINPDAQNAALQSRVQAVIRNASSYLYDMLPDDQFDQLRASVGKIVKKAVDLWNPLQRSLQRYEPDFEPLKWGDDQWSSLDFPDGSHAGMVEKGNRFPLTYVVQLRRSQPQCMAAGREVSNIPTSPVIGRVASNRPRRKSIASSNAGPANGTLPSKKKSQGA</sequence>
<reference evidence="3 4" key="1">
    <citation type="submission" date="2024-07" db="EMBL/GenBank/DDBJ databases">
        <title>Section-level genome sequencing and comparative genomics of Aspergillus sections Usti and Cavernicolus.</title>
        <authorList>
            <consortium name="Lawrence Berkeley National Laboratory"/>
            <person name="Nybo J.L."/>
            <person name="Vesth T.C."/>
            <person name="Theobald S."/>
            <person name="Frisvad J.C."/>
            <person name="Larsen T.O."/>
            <person name="Kjaerboelling I."/>
            <person name="Rothschild-Mancinelli K."/>
            <person name="Lyhne E.K."/>
            <person name="Kogle M.E."/>
            <person name="Barry K."/>
            <person name="Clum A."/>
            <person name="Na H."/>
            <person name="Ledsgaard L."/>
            <person name="Lin J."/>
            <person name="Lipzen A."/>
            <person name="Kuo A."/>
            <person name="Riley R."/>
            <person name="Mondo S."/>
            <person name="Labutti K."/>
            <person name="Haridas S."/>
            <person name="Pangalinan J."/>
            <person name="Salamov A.A."/>
            <person name="Simmons B.A."/>
            <person name="Magnuson J.K."/>
            <person name="Chen J."/>
            <person name="Drula E."/>
            <person name="Henrissat B."/>
            <person name="Wiebenga A."/>
            <person name="Lubbers R.J."/>
            <person name="Gomes A.C."/>
            <person name="Makela M.R."/>
            <person name="Stajich J."/>
            <person name="Grigoriev I.V."/>
            <person name="Mortensen U.H."/>
            <person name="De Vries R.P."/>
            <person name="Baker S.E."/>
            <person name="Andersen M.R."/>
        </authorList>
    </citation>
    <scope>NUCLEOTIDE SEQUENCE [LARGE SCALE GENOMIC DNA]</scope>
    <source>
        <strain evidence="3 4">CBS 588.65</strain>
    </source>
</reference>
<dbReference type="EMBL" id="JBFXLT010000151">
    <property type="protein sequence ID" value="KAL2803113.1"/>
    <property type="molecule type" value="Genomic_DNA"/>
</dbReference>
<feature type="region of interest" description="Disordered" evidence="2">
    <location>
        <begin position="476"/>
        <end position="512"/>
    </location>
</feature>
<feature type="region of interest" description="Disordered" evidence="2">
    <location>
        <begin position="1"/>
        <end position="29"/>
    </location>
</feature>
<dbReference type="Proteomes" id="UP001610334">
    <property type="component" value="Unassembled WGS sequence"/>
</dbReference>
<evidence type="ECO:0000313" key="3">
    <source>
        <dbReference type="EMBL" id="KAL2803113.1"/>
    </source>
</evidence>
<keyword evidence="1" id="KW-0175">Coiled coil</keyword>
<proteinExistence type="predicted"/>
<evidence type="ECO:0000313" key="4">
    <source>
        <dbReference type="Proteomes" id="UP001610334"/>
    </source>
</evidence>
<dbReference type="SUPFAM" id="SSF57997">
    <property type="entry name" value="Tropomyosin"/>
    <property type="match status" value="1"/>
</dbReference>
<comment type="caution">
    <text evidence="3">The sequence shown here is derived from an EMBL/GenBank/DDBJ whole genome shotgun (WGS) entry which is preliminary data.</text>
</comment>
<keyword evidence="4" id="KW-1185">Reference proteome</keyword>
<protein>
    <submittedName>
        <fullName evidence="3">Uncharacterized protein</fullName>
    </submittedName>
</protein>